<sequence>MASFTPESVIDFGATHDHEFSGAGHPHYRRTQSAMDAPDRHTLRLPEHVMKELAADRRHRRAASLAGYPDSMERTPKWFTSLWRSVSWQRQSRTDWDAGEENGGSKRVHPVAGAPDEKPSGSGSDGSKENSDSDALNRV</sequence>
<reference evidence="2" key="2">
    <citation type="submission" date="2013-04" db="UniProtKB">
        <authorList>
            <consortium name="EnsemblPlants"/>
        </authorList>
    </citation>
    <scope>IDENTIFICATION</scope>
</reference>
<feature type="compositionally biased region" description="Basic and acidic residues" evidence="1">
    <location>
        <begin position="126"/>
        <end position="139"/>
    </location>
</feature>
<keyword evidence="3" id="KW-1185">Reference proteome</keyword>
<evidence type="ECO:0000256" key="1">
    <source>
        <dbReference type="SAM" id="MobiDB-lite"/>
    </source>
</evidence>
<dbReference type="EnsemblPlants" id="OB03G16580.1">
    <property type="protein sequence ID" value="OB03G16580.1"/>
    <property type="gene ID" value="OB03G16580"/>
</dbReference>
<organism evidence="2">
    <name type="scientific">Oryza brachyantha</name>
    <name type="common">malo sina</name>
    <dbReference type="NCBI Taxonomy" id="4533"/>
    <lineage>
        <taxon>Eukaryota</taxon>
        <taxon>Viridiplantae</taxon>
        <taxon>Streptophyta</taxon>
        <taxon>Embryophyta</taxon>
        <taxon>Tracheophyta</taxon>
        <taxon>Spermatophyta</taxon>
        <taxon>Magnoliopsida</taxon>
        <taxon>Liliopsida</taxon>
        <taxon>Poales</taxon>
        <taxon>Poaceae</taxon>
        <taxon>BOP clade</taxon>
        <taxon>Oryzoideae</taxon>
        <taxon>Oryzeae</taxon>
        <taxon>Oryzinae</taxon>
        <taxon>Oryza</taxon>
    </lineage>
</organism>
<dbReference type="HOGENOM" id="CLU_1848189_0_0_1"/>
<protein>
    <submittedName>
        <fullName evidence="2">Uncharacterized protein</fullName>
    </submittedName>
</protein>
<evidence type="ECO:0000313" key="2">
    <source>
        <dbReference type="EnsemblPlants" id="OB03G16580.1"/>
    </source>
</evidence>
<accession>J3LKT2</accession>
<evidence type="ECO:0000313" key="3">
    <source>
        <dbReference type="Proteomes" id="UP000006038"/>
    </source>
</evidence>
<dbReference type="Gramene" id="OB03G16580.1">
    <property type="protein sequence ID" value="OB03G16580.1"/>
    <property type="gene ID" value="OB03G16580"/>
</dbReference>
<feature type="region of interest" description="Disordered" evidence="1">
    <location>
        <begin position="86"/>
        <end position="139"/>
    </location>
</feature>
<dbReference type="AlphaFoldDB" id="J3LKT2"/>
<dbReference type="OMA" id="MERTPKW"/>
<dbReference type="Proteomes" id="UP000006038">
    <property type="component" value="Chromosome 3"/>
</dbReference>
<reference evidence="2" key="1">
    <citation type="journal article" date="2013" name="Nat. Commun.">
        <title>Whole-genome sequencing of Oryza brachyantha reveals mechanisms underlying Oryza genome evolution.</title>
        <authorList>
            <person name="Chen J."/>
            <person name="Huang Q."/>
            <person name="Gao D."/>
            <person name="Wang J."/>
            <person name="Lang Y."/>
            <person name="Liu T."/>
            <person name="Li B."/>
            <person name="Bai Z."/>
            <person name="Luis Goicoechea J."/>
            <person name="Liang C."/>
            <person name="Chen C."/>
            <person name="Zhang W."/>
            <person name="Sun S."/>
            <person name="Liao Y."/>
            <person name="Zhang X."/>
            <person name="Yang L."/>
            <person name="Song C."/>
            <person name="Wang M."/>
            <person name="Shi J."/>
            <person name="Liu G."/>
            <person name="Liu J."/>
            <person name="Zhou H."/>
            <person name="Zhou W."/>
            <person name="Yu Q."/>
            <person name="An N."/>
            <person name="Chen Y."/>
            <person name="Cai Q."/>
            <person name="Wang B."/>
            <person name="Liu B."/>
            <person name="Min J."/>
            <person name="Huang Y."/>
            <person name="Wu H."/>
            <person name="Li Z."/>
            <person name="Zhang Y."/>
            <person name="Yin Y."/>
            <person name="Song W."/>
            <person name="Jiang J."/>
            <person name="Jackson S.A."/>
            <person name="Wing R.A."/>
            <person name="Wang J."/>
            <person name="Chen M."/>
        </authorList>
    </citation>
    <scope>NUCLEOTIDE SEQUENCE [LARGE SCALE GENOMIC DNA]</scope>
    <source>
        <strain evidence="2">cv. IRGC 101232</strain>
    </source>
</reference>
<dbReference type="eggNOG" id="KOG0800">
    <property type="taxonomic scope" value="Eukaryota"/>
</dbReference>
<name>J3LKT2_ORYBR</name>
<feature type="region of interest" description="Disordered" evidence="1">
    <location>
        <begin position="15"/>
        <end position="35"/>
    </location>
</feature>
<proteinExistence type="predicted"/>